<feature type="transmembrane region" description="Helical" evidence="7">
    <location>
        <begin position="133"/>
        <end position="157"/>
    </location>
</feature>
<dbReference type="KEGG" id="mhos:CXR34_02375"/>
<dbReference type="Pfam" id="PF00528">
    <property type="entry name" value="BPD_transp_1"/>
    <property type="match status" value="1"/>
</dbReference>
<dbReference type="EMBL" id="CP025299">
    <property type="protein sequence ID" value="AUG28415.1"/>
    <property type="molecule type" value="Genomic_DNA"/>
</dbReference>
<dbReference type="InterPro" id="IPR045621">
    <property type="entry name" value="BPD_transp_1_N"/>
</dbReference>
<keyword evidence="4 7" id="KW-0812">Transmembrane</keyword>
<proteinExistence type="inferred from homology"/>
<keyword evidence="5 7" id="KW-1133">Transmembrane helix</keyword>
<evidence type="ECO:0000256" key="3">
    <source>
        <dbReference type="ARBA" id="ARBA00022475"/>
    </source>
</evidence>
<dbReference type="Pfam" id="PF19300">
    <property type="entry name" value="BPD_transp_1_N"/>
    <property type="match status" value="1"/>
</dbReference>
<sequence length="310" mass="33150">MIGARRIGGRLAEFVIVVIGVTFIIYATVWALPGDPIAALGGDRPLPANVVAQLRAQFHLDEPLWQQYLRYLGGLFSGDLGTTFSGVPVADRMASRWPVTITLALTAWVIEVVLGVALGLLSGLRRDSAIDRTVLFGTILATSIPVFVVAVTAQLVFGLQLGWFPIAGTDAGWPASYLLPALVIALFGLASITRLMRGSVVDSMDSDFVRTLRAKGMPRRRIVGLHVMRNSVAPVLTFVAIDLGFLLGGAVVVEGIFNLPGIGQLLFGAIRTHEGPTIVGVGTTLILIFLVLNVLVDLLNALLDPRSRHD</sequence>
<dbReference type="GO" id="GO:0005886">
    <property type="term" value="C:plasma membrane"/>
    <property type="evidence" value="ECO:0007669"/>
    <property type="project" value="UniProtKB-SubCell"/>
</dbReference>
<dbReference type="RefSeq" id="WP_101305429.1">
    <property type="nucleotide sequence ID" value="NZ_CP025299.1"/>
</dbReference>
<evidence type="ECO:0000256" key="7">
    <source>
        <dbReference type="RuleBase" id="RU363032"/>
    </source>
</evidence>
<organism evidence="8 9">
    <name type="scientific">Microbacterium hominis</name>
    <dbReference type="NCBI Taxonomy" id="162426"/>
    <lineage>
        <taxon>Bacteria</taxon>
        <taxon>Bacillati</taxon>
        <taxon>Actinomycetota</taxon>
        <taxon>Actinomycetes</taxon>
        <taxon>Micrococcales</taxon>
        <taxon>Microbacteriaceae</taxon>
        <taxon>Microbacterium</taxon>
    </lineage>
</organism>
<evidence type="ECO:0000256" key="1">
    <source>
        <dbReference type="ARBA" id="ARBA00004651"/>
    </source>
</evidence>
<comment type="subcellular location">
    <subcellularLocation>
        <location evidence="1 7">Cell membrane</location>
        <topology evidence="1 7">Multi-pass membrane protein</topology>
    </subcellularLocation>
</comment>
<feature type="transmembrane region" description="Helical" evidence="7">
    <location>
        <begin position="235"/>
        <end position="257"/>
    </location>
</feature>
<accession>A0A2K9D3Y0</accession>
<evidence type="ECO:0000256" key="6">
    <source>
        <dbReference type="ARBA" id="ARBA00023136"/>
    </source>
</evidence>
<feature type="transmembrane region" description="Helical" evidence="7">
    <location>
        <begin position="97"/>
        <end position="121"/>
    </location>
</feature>
<dbReference type="PANTHER" id="PTHR43163:SF7">
    <property type="entry name" value="DIPEPTIDE-TRANSPORT INTEGRAL MEMBRANE PROTEIN ABC TRANSPORTER DPPB-RELATED"/>
    <property type="match status" value="1"/>
</dbReference>
<gene>
    <name evidence="8" type="ORF">CXR34_02375</name>
</gene>
<dbReference type="InterPro" id="IPR035906">
    <property type="entry name" value="MetI-like_sf"/>
</dbReference>
<dbReference type="GO" id="GO:0055085">
    <property type="term" value="P:transmembrane transport"/>
    <property type="evidence" value="ECO:0007669"/>
    <property type="project" value="InterPro"/>
</dbReference>
<keyword evidence="2 7" id="KW-0813">Transport</keyword>
<dbReference type="PROSITE" id="PS50928">
    <property type="entry name" value="ABC_TM1"/>
    <property type="match status" value="1"/>
</dbReference>
<dbReference type="InterPro" id="IPR000515">
    <property type="entry name" value="MetI-like"/>
</dbReference>
<dbReference type="Proteomes" id="UP000233276">
    <property type="component" value="Chromosome"/>
</dbReference>
<dbReference type="PANTHER" id="PTHR43163">
    <property type="entry name" value="DIPEPTIDE TRANSPORT SYSTEM PERMEASE PROTEIN DPPB-RELATED"/>
    <property type="match status" value="1"/>
</dbReference>
<dbReference type="SUPFAM" id="SSF161098">
    <property type="entry name" value="MetI-like"/>
    <property type="match status" value="1"/>
</dbReference>
<evidence type="ECO:0000256" key="4">
    <source>
        <dbReference type="ARBA" id="ARBA00022692"/>
    </source>
</evidence>
<dbReference type="AlphaFoldDB" id="A0A2K9D3Y0"/>
<keyword evidence="3" id="KW-1003">Cell membrane</keyword>
<dbReference type="CDD" id="cd06261">
    <property type="entry name" value="TM_PBP2"/>
    <property type="match status" value="1"/>
</dbReference>
<feature type="transmembrane region" description="Helical" evidence="7">
    <location>
        <begin position="277"/>
        <end position="303"/>
    </location>
</feature>
<evidence type="ECO:0000256" key="2">
    <source>
        <dbReference type="ARBA" id="ARBA00022448"/>
    </source>
</evidence>
<protein>
    <submittedName>
        <fullName evidence="8">ABC transporter permease</fullName>
    </submittedName>
</protein>
<feature type="transmembrane region" description="Helical" evidence="7">
    <location>
        <begin position="177"/>
        <end position="196"/>
    </location>
</feature>
<comment type="similarity">
    <text evidence="7">Belongs to the binding-protein-dependent transport system permease family.</text>
</comment>
<dbReference type="Gene3D" id="1.10.3720.10">
    <property type="entry name" value="MetI-like"/>
    <property type="match status" value="1"/>
</dbReference>
<keyword evidence="6 7" id="KW-0472">Membrane</keyword>
<evidence type="ECO:0000313" key="9">
    <source>
        <dbReference type="Proteomes" id="UP000233276"/>
    </source>
</evidence>
<evidence type="ECO:0000256" key="5">
    <source>
        <dbReference type="ARBA" id="ARBA00022989"/>
    </source>
</evidence>
<feature type="transmembrane region" description="Helical" evidence="7">
    <location>
        <begin position="12"/>
        <end position="32"/>
    </location>
</feature>
<evidence type="ECO:0000313" key="8">
    <source>
        <dbReference type="EMBL" id="AUG28415.1"/>
    </source>
</evidence>
<name>A0A2K9D3Y0_9MICO</name>
<reference evidence="8 9" key="1">
    <citation type="submission" date="2017-12" db="EMBL/GenBank/DDBJ databases">
        <title>Isolation and characterization of estrogens degradatiion strain Microbacterium hominis SJTG1.</title>
        <authorList>
            <person name="Xiong W."/>
            <person name="Yin C."/>
            <person name="Zheng D."/>
            <person name="Liang R."/>
        </authorList>
    </citation>
    <scope>NUCLEOTIDE SEQUENCE [LARGE SCALE GENOMIC DNA]</scope>
    <source>
        <strain evidence="8 9">SJTG1</strain>
    </source>
</reference>